<evidence type="ECO:0000256" key="3">
    <source>
        <dbReference type="ARBA" id="ARBA00022989"/>
    </source>
</evidence>
<evidence type="ECO:0000256" key="5">
    <source>
        <dbReference type="SAM" id="Phobius"/>
    </source>
</evidence>
<feature type="transmembrane region" description="Helical" evidence="5">
    <location>
        <begin position="358"/>
        <end position="391"/>
    </location>
</feature>
<dbReference type="InterPro" id="IPR007016">
    <property type="entry name" value="O-antigen_ligase-rel_domated"/>
</dbReference>
<feature type="transmembrane region" description="Helical" evidence="5">
    <location>
        <begin position="117"/>
        <end position="139"/>
    </location>
</feature>
<dbReference type="STRING" id="1517416.IDAT_05930"/>
<feature type="transmembrane region" description="Helical" evidence="5">
    <location>
        <begin position="206"/>
        <end position="222"/>
    </location>
</feature>
<feature type="transmembrane region" description="Helical" evidence="5">
    <location>
        <begin position="325"/>
        <end position="346"/>
    </location>
</feature>
<dbReference type="InterPro" id="IPR051533">
    <property type="entry name" value="WaaL-like"/>
</dbReference>
<evidence type="ECO:0000256" key="2">
    <source>
        <dbReference type="ARBA" id="ARBA00022692"/>
    </source>
</evidence>
<protein>
    <recommendedName>
        <fullName evidence="6">O-antigen ligase-related domain-containing protein</fullName>
    </recommendedName>
</protein>
<feature type="transmembrane region" description="Helical" evidence="5">
    <location>
        <begin position="22"/>
        <end position="42"/>
    </location>
</feature>
<gene>
    <name evidence="7" type="ORF">IDAT_05930</name>
</gene>
<feature type="transmembrane region" description="Helical" evidence="5">
    <location>
        <begin position="54"/>
        <end position="73"/>
    </location>
</feature>
<dbReference type="GO" id="GO:0016020">
    <property type="term" value="C:membrane"/>
    <property type="evidence" value="ECO:0007669"/>
    <property type="project" value="UniProtKB-SubCell"/>
</dbReference>
<dbReference type="PANTHER" id="PTHR37422:SF17">
    <property type="entry name" value="O-ANTIGEN LIGASE"/>
    <property type="match status" value="1"/>
</dbReference>
<dbReference type="AlphaFoldDB" id="A0A094ITQ5"/>
<sequence length="402" mass="45196">MQPLFFSVMGLLGLEHESSDSSMAYVIYVMSIAGSSLIIYIFSTVKHGVLKGEALLLGIIIIFLAVHKIWVLFDPLNTILFPEIFIFFLLFGLPGFLSAAATLKLGLLPDLIRVSEILIVVMSVGIISFSVLPSLAGIRVASLAGASYQTLSYYGAFAFGMLLIYNFHLPNQLRFRVSSQSWYRLANYCLMIGCLTACILGGGRGAFLLLGAYFIMGVLLFFSDKTNFRTTRRLTSTVFKLMSIIVVAIIFVTTFGENDFVQAGFDRATQFIGDDGAIDLERGSSGRDVVYSWALEYIQQQPIIGYGPFGFRDKTLHPHNLFLEIWLQFGIIGVFIFLMVGAALLLKTFKNRDQYTIWIFSLFLYPFVMTMFSGTYLHTAIFIFCISFMVIHRKYRNHRLLA</sequence>
<comment type="subcellular location">
    <subcellularLocation>
        <location evidence="1">Membrane</location>
        <topology evidence="1">Multi-pass membrane protein</topology>
    </subcellularLocation>
</comment>
<evidence type="ECO:0000256" key="1">
    <source>
        <dbReference type="ARBA" id="ARBA00004141"/>
    </source>
</evidence>
<dbReference type="Pfam" id="PF04932">
    <property type="entry name" value="Wzy_C"/>
    <property type="match status" value="1"/>
</dbReference>
<comment type="caution">
    <text evidence="7">The sequence shown here is derived from an EMBL/GenBank/DDBJ whole genome shotgun (WGS) entry which is preliminary data.</text>
</comment>
<feature type="domain" description="O-antigen ligase-related" evidence="6">
    <location>
        <begin position="191"/>
        <end position="338"/>
    </location>
</feature>
<evidence type="ECO:0000256" key="4">
    <source>
        <dbReference type="ARBA" id="ARBA00023136"/>
    </source>
</evidence>
<keyword evidence="4 5" id="KW-0472">Membrane</keyword>
<name>A0A094ITQ5_9GAMM</name>
<proteinExistence type="predicted"/>
<feature type="transmembrane region" description="Helical" evidence="5">
    <location>
        <begin position="85"/>
        <end position="105"/>
    </location>
</feature>
<keyword evidence="8" id="KW-1185">Reference proteome</keyword>
<accession>A0A094ITQ5</accession>
<dbReference type="PANTHER" id="PTHR37422">
    <property type="entry name" value="TEICHURONIC ACID BIOSYNTHESIS PROTEIN TUAE"/>
    <property type="match status" value="1"/>
</dbReference>
<feature type="transmembrane region" description="Helical" evidence="5">
    <location>
        <begin position="181"/>
        <end position="200"/>
    </location>
</feature>
<reference evidence="7 8" key="1">
    <citation type="submission" date="2014-06" db="EMBL/GenBank/DDBJ databases">
        <title>Draft genome sequence of Idiomarina sp. MCCC 1A10513.</title>
        <authorList>
            <person name="Du J."/>
            <person name="Lai Q."/>
            <person name="Shao Z."/>
        </authorList>
    </citation>
    <scope>NUCLEOTIDE SEQUENCE [LARGE SCALE GENOMIC DNA]</scope>
    <source>
        <strain evidence="7 8">MCCC 1A10513</strain>
    </source>
</reference>
<feature type="transmembrane region" description="Helical" evidence="5">
    <location>
        <begin position="234"/>
        <end position="255"/>
    </location>
</feature>
<feature type="transmembrane region" description="Helical" evidence="5">
    <location>
        <begin position="151"/>
        <end position="169"/>
    </location>
</feature>
<organism evidence="7 8">
    <name type="scientific">Pseudidiomarina atlantica</name>
    <dbReference type="NCBI Taxonomy" id="1517416"/>
    <lineage>
        <taxon>Bacteria</taxon>
        <taxon>Pseudomonadati</taxon>
        <taxon>Pseudomonadota</taxon>
        <taxon>Gammaproteobacteria</taxon>
        <taxon>Alteromonadales</taxon>
        <taxon>Idiomarinaceae</taxon>
        <taxon>Pseudidiomarina</taxon>
    </lineage>
</organism>
<dbReference type="Proteomes" id="UP000053718">
    <property type="component" value="Unassembled WGS sequence"/>
</dbReference>
<dbReference type="EMBL" id="JPIN01000005">
    <property type="protein sequence ID" value="KFZ29209.1"/>
    <property type="molecule type" value="Genomic_DNA"/>
</dbReference>
<keyword evidence="3 5" id="KW-1133">Transmembrane helix</keyword>
<evidence type="ECO:0000313" key="8">
    <source>
        <dbReference type="Proteomes" id="UP000053718"/>
    </source>
</evidence>
<evidence type="ECO:0000313" key="7">
    <source>
        <dbReference type="EMBL" id="KFZ29209.1"/>
    </source>
</evidence>
<dbReference type="eggNOG" id="COG3307">
    <property type="taxonomic scope" value="Bacteria"/>
</dbReference>
<keyword evidence="2 5" id="KW-0812">Transmembrane</keyword>
<evidence type="ECO:0000259" key="6">
    <source>
        <dbReference type="Pfam" id="PF04932"/>
    </source>
</evidence>